<comment type="caution">
    <text evidence="4">The sequence shown here is derived from an EMBL/GenBank/DDBJ whole genome shotgun (WGS) entry which is preliminary data.</text>
</comment>
<dbReference type="InterPro" id="IPR003736">
    <property type="entry name" value="PAAI_dom"/>
</dbReference>
<evidence type="ECO:0000313" key="5">
    <source>
        <dbReference type="Proteomes" id="UP000317316"/>
    </source>
</evidence>
<gene>
    <name evidence="4" type="ORF">FG382_14565</name>
</gene>
<proteinExistence type="inferred from homology"/>
<evidence type="ECO:0000313" key="4">
    <source>
        <dbReference type="EMBL" id="TQR11831.1"/>
    </source>
</evidence>
<dbReference type="InterPro" id="IPR039298">
    <property type="entry name" value="ACOT13"/>
</dbReference>
<sequence>MKTDTDYLDWLKDHFESSPYWKTLGISFHSLEKGDVCVKLVVTEKVKNINNTLHGGAIVSLLDVAISSTLRSLQPELVTTVSLTTNFINPAKLGKTVYATANVVSSKSRIQYVESEVLDEDGLIIANAVGVFSLIKKKD</sequence>
<dbReference type="AlphaFoldDB" id="A0A544T346"/>
<dbReference type="EMBL" id="VDGH01000008">
    <property type="protein sequence ID" value="TQR11831.1"/>
    <property type="molecule type" value="Genomic_DNA"/>
</dbReference>
<comment type="similarity">
    <text evidence="1">Belongs to the thioesterase PaaI family.</text>
</comment>
<dbReference type="RefSeq" id="WP_142539615.1">
    <property type="nucleotide sequence ID" value="NZ_BMIE01000001.1"/>
</dbReference>
<dbReference type="PANTHER" id="PTHR21660:SF1">
    <property type="entry name" value="ACYL-COENZYME A THIOESTERASE 13"/>
    <property type="match status" value="1"/>
</dbReference>
<evidence type="ECO:0000256" key="2">
    <source>
        <dbReference type="ARBA" id="ARBA00022801"/>
    </source>
</evidence>
<dbReference type="Pfam" id="PF03061">
    <property type="entry name" value="4HBT"/>
    <property type="match status" value="1"/>
</dbReference>
<dbReference type="NCBIfam" id="TIGR00369">
    <property type="entry name" value="unchar_dom_1"/>
    <property type="match status" value="1"/>
</dbReference>
<dbReference type="Proteomes" id="UP000317316">
    <property type="component" value="Unassembled WGS sequence"/>
</dbReference>
<dbReference type="InterPro" id="IPR006683">
    <property type="entry name" value="Thioestr_dom"/>
</dbReference>
<dbReference type="Gene3D" id="3.10.129.10">
    <property type="entry name" value="Hotdog Thioesterase"/>
    <property type="match status" value="1"/>
</dbReference>
<evidence type="ECO:0000256" key="1">
    <source>
        <dbReference type="ARBA" id="ARBA00008324"/>
    </source>
</evidence>
<organism evidence="4 5">
    <name type="scientific">Psychrobacillus lasiicapitis</name>
    <dbReference type="NCBI Taxonomy" id="1636719"/>
    <lineage>
        <taxon>Bacteria</taxon>
        <taxon>Bacillati</taxon>
        <taxon>Bacillota</taxon>
        <taxon>Bacilli</taxon>
        <taxon>Bacillales</taxon>
        <taxon>Bacillaceae</taxon>
        <taxon>Psychrobacillus</taxon>
    </lineage>
</organism>
<keyword evidence="5" id="KW-1185">Reference proteome</keyword>
<evidence type="ECO:0000259" key="3">
    <source>
        <dbReference type="Pfam" id="PF03061"/>
    </source>
</evidence>
<dbReference type="InterPro" id="IPR029069">
    <property type="entry name" value="HotDog_dom_sf"/>
</dbReference>
<dbReference type="GO" id="GO:0047617">
    <property type="term" value="F:fatty acyl-CoA hydrolase activity"/>
    <property type="evidence" value="ECO:0007669"/>
    <property type="project" value="InterPro"/>
</dbReference>
<dbReference type="CDD" id="cd03443">
    <property type="entry name" value="PaaI_thioesterase"/>
    <property type="match status" value="1"/>
</dbReference>
<reference evidence="4 5" key="1">
    <citation type="submission" date="2019-05" db="EMBL/GenBank/DDBJ databases">
        <title>Psychrobacillus vulpis sp. nov., a new species isolated from feces of a red fox that inhabits in The Tablas de Daimiel Natural Park, Albacete, Spain.</title>
        <authorList>
            <person name="Rodriguez M."/>
            <person name="Reina J.C."/>
            <person name="Bejar V."/>
            <person name="Llamas I."/>
        </authorList>
    </citation>
    <scope>NUCLEOTIDE SEQUENCE [LARGE SCALE GENOMIC DNA]</scope>
    <source>
        <strain evidence="4 5">NEAU-3TGS17</strain>
    </source>
</reference>
<protein>
    <submittedName>
        <fullName evidence="4">PaaI family thioesterase</fullName>
    </submittedName>
</protein>
<dbReference type="SUPFAM" id="SSF54637">
    <property type="entry name" value="Thioesterase/thiol ester dehydrase-isomerase"/>
    <property type="match status" value="1"/>
</dbReference>
<name>A0A544T346_9BACI</name>
<dbReference type="OrthoDB" id="337200at2"/>
<keyword evidence="2" id="KW-0378">Hydrolase</keyword>
<feature type="domain" description="Thioesterase" evidence="3">
    <location>
        <begin position="50"/>
        <end position="123"/>
    </location>
</feature>
<accession>A0A544T346</accession>
<dbReference type="PANTHER" id="PTHR21660">
    <property type="entry name" value="THIOESTERASE SUPERFAMILY MEMBER-RELATED"/>
    <property type="match status" value="1"/>
</dbReference>